<evidence type="ECO:0000256" key="1">
    <source>
        <dbReference type="SAM" id="SignalP"/>
    </source>
</evidence>
<dbReference type="EMBL" id="JAHGAW010000008">
    <property type="protein sequence ID" value="MBT2187861.1"/>
    <property type="molecule type" value="Genomic_DNA"/>
</dbReference>
<comment type="caution">
    <text evidence="2">The sequence shown here is derived from an EMBL/GenBank/DDBJ whole genome shotgun (WGS) entry which is preliminary data.</text>
</comment>
<accession>A0A9X1IRU6</accession>
<sequence length="229" mass="24026">MALRIPKASSLVAPAVPLLALPLLAALAGCGPNKQVAAPIVNIPAPIPENKPLEPPPPPPPELINQSKGEDLWHLRSGLNVAVLMCQGPDNRALVASYNHVLTMHKPLLSQAAQLEVNHFQARGGKKWQDAYDDHMTKVYNSYAGTLTRDAFCAKSKTILADAEAGDANAFNDKATFMLWELNKAAGLPDPDGKLARAALAPPLPMLPTAATRSAAASPLASGGGGTTR</sequence>
<dbReference type="PROSITE" id="PS51257">
    <property type="entry name" value="PROKAR_LIPOPROTEIN"/>
    <property type="match status" value="1"/>
</dbReference>
<organism evidence="2 3">
    <name type="scientific">Sphingobium nicotianae</name>
    <dbReference type="NCBI Taxonomy" id="2782607"/>
    <lineage>
        <taxon>Bacteria</taxon>
        <taxon>Pseudomonadati</taxon>
        <taxon>Pseudomonadota</taxon>
        <taxon>Alphaproteobacteria</taxon>
        <taxon>Sphingomonadales</taxon>
        <taxon>Sphingomonadaceae</taxon>
        <taxon>Sphingobium</taxon>
    </lineage>
</organism>
<keyword evidence="1" id="KW-0732">Signal</keyword>
<dbReference type="Proteomes" id="UP001138757">
    <property type="component" value="Unassembled WGS sequence"/>
</dbReference>
<dbReference type="AlphaFoldDB" id="A0A9X1IRU6"/>
<reference evidence="2" key="1">
    <citation type="submission" date="2021-05" db="EMBL/GenBank/DDBJ databases">
        <title>Genome of Sphingobium sp. strain.</title>
        <authorList>
            <person name="Fan R."/>
        </authorList>
    </citation>
    <scope>NUCLEOTIDE SEQUENCE</scope>
    <source>
        <strain evidence="2">H33</strain>
    </source>
</reference>
<proteinExistence type="predicted"/>
<evidence type="ECO:0000313" key="3">
    <source>
        <dbReference type="Proteomes" id="UP001138757"/>
    </source>
</evidence>
<feature type="chain" id="PRO_5040760885" evidence="1">
    <location>
        <begin position="26"/>
        <end position="229"/>
    </location>
</feature>
<gene>
    <name evidence="2" type="ORF">KK488_12980</name>
</gene>
<dbReference type="RefSeq" id="WP_214624114.1">
    <property type="nucleotide sequence ID" value="NZ_JAHGAW010000008.1"/>
</dbReference>
<protein>
    <submittedName>
        <fullName evidence="2">Uncharacterized protein</fullName>
    </submittedName>
</protein>
<name>A0A9X1IRU6_9SPHN</name>
<evidence type="ECO:0000313" key="2">
    <source>
        <dbReference type="EMBL" id="MBT2187861.1"/>
    </source>
</evidence>
<feature type="signal peptide" evidence="1">
    <location>
        <begin position="1"/>
        <end position="25"/>
    </location>
</feature>
<keyword evidence="3" id="KW-1185">Reference proteome</keyword>